<dbReference type="InterPro" id="IPR050922">
    <property type="entry name" value="LytR/CpsA/Psr_CW_biosynth"/>
</dbReference>
<accession>A0A414JBS4</accession>
<keyword evidence="2" id="KW-1133">Transmembrane helix</keyword>
<dbReference type="PANTHER" id="PTHR33392">
    <property type="entry name" value="POLYISOPRENYL-TEICHOIC ACID--PEPTIDOGLYCAN TEICHOIC ACID TRANSFERASE TAGU"/>
    <property type="match status" value="1"/>
</dbReference>
<comment type="similarity">
    <text evidence="1">Belongs to the LytR/CpsA/Psr (LCP) family.</text>
</comment>
<evidence type="ECO:0000256" key="1">
    <source>
        <dbReference type="ARBA" id="ARBA00006068"/>
    </source>
</evidence>
<feature type="transmembrane region" description="Helical" evidence="2">
    <location>
        <begin position="12"/>
        <end position="38"/>
    </location>
</feature>
<comment type="caution">
    <text evidence="4">The sequence shown here is derived from an EMBL/GenBank/DDBJ whole genome shotgun (WGS) entry which is preliminary data.</text>
</comment>
<proteinExistence type="inferred from homology"/>
<reference evidence="4 5" key="1">
    <citation type="submission" date="2018-08" db="EMBL/GenBank/DDBJ databases">
        <title>A genome reference for cultivated species of the human gut microbiota.</title>
        <authorList>
            <person name="Zou Y."/>
            <person name="Xue W."/>
            <person name="Luo G."/>
        </authorList>
    </citation>
    <scope>NUCLEOTIDE SEQUENCE [LARGE SCALE GENOMIC DNA]</scope>
    <source>
        <strain evidence="4 5">AM28-23</strain>
    </source>
</reference>
<feature type="domain" description="Cell envelope-related transcriptional attenuator" evidence="3">
    <location>
        <begin position="94"/>
        <end position="242"/>
    </location>
</feature>
<dbReference type="Gene3D" id="3.40.630.190">
    <property type="entry name" value="LCP protein"/>
    <property type="match status" value="1"/>
</dbReference>
<keyword evidence="2" id="KW-0472">Membrane</keyword>
<evidence type="ECO:0000256" key="2">
    <source>
        <dbReference type="SAM" id="Phobius"/>
    </source>
</evidence>
<organism evidence="4 5">
    <name type="scientific">Blautia obeum</name>
    <dbReference type="NCBI Taxonomy" id="40520"/>
    <lineage>
        <taxon>Bacteria</taxon>
        <taxon>Bacillati</taxon>
        <taxon>Bacillota</taxon>
        <taxon>Clostridia</taxon>
        <taxon>Lachnospirales</taxon>
        <taxon>Lachnospiraceae</taxon>
        <taxon>Blautia</taxon>
    </lineage>
</organism>
<dbReference type="InterPro" id="IPR004474">
    <property type="entry name" value="LytR_CpsA_psr"/>
</dbReference>
<evidence type="ECO:0000313" key="4">
    <source>
        <dbReference type="EMBL" id="RHE41946.1"/>
    </source>
</evidence>
<name>A0A414JBS4_9FIRM</name>
<dbReference type="Proteomes" id="UP000283745">
    <property type="component" value="Unassembled WGS sequence"/>
</dbReference>
<dbReference type="Pfam" id="PF03816">
    <property type="entry name" value="LytR_cpsA_psr"/>
    <property type="match status" value="1"/>
</dbReference>
<protein>
    <submittedName>
        <fullName evidence="4">LytR family transcriptional regulator</fullName>
    </submittedName>
</protein>
<dbReference type="EMBL" id="QSKF01000001">
    <property type="protein sequence ID" value="RHE41946.1"/>
    <property type="molecule type" value="Genomic_DNA"/>
</dbReference>
<dbReference type="PANTHER" id="PTHR33392:SF6">
    <property type="entry name" value="POLYISOPRENYL-TEICHOIC ACID--PEPTIDOGLYCAN TEICHOIC ACID TRANSFERASE TAGU"/>
    <property type="match status" value="1"/>
</dbReference>
<evidence type="ECO:0000259" key="3">
    <source>
        <dbReference type="Pfam" id="PF03816"/>
    </source>
</evidence>
<gene>
    <name evidence="4" type="ORF">DW740_01175</name>
</gene>
<dbReference type="AlphaFoldDB" id="A0A414JBS4"/>
<evidence type="ECO:0000313" key="5">
    <source>
        <dbReference type="Proteomes" id="UP000283745"/>
    </source>
</evidence>
<keyword evidence="2" id="KW-0812">Transmembrane</keyword>
<sequence>MSGYRRRQDKKRLYKGLGIAAAVLIVGIVFVALVLGMADHYRFNNDNSVDSRDTITYKDQTYTRKGNIETYLITGIDSPGKVQELKEYDGTGQCDVLVVIVRDRSTDECKLLTIDRNTITEVKSLDDDGTCLAATDIQISLAHSMGLDQKVRAENTVDAVSHLLGDATIDGYAMVNMGAVSVVNDMVGGVTVTIEDDFSEVDPTLKMGETVTLMGEHAENYVRQRKEVADGRNESRMQRQSSYEEAFKPAFRTKCNEDNKFPLEVYHALEDYMTTDISAKKFCRLALLLSDENEDEKLSISGTYGLDEDEWQTFTPDEDSLQQAIIELFYEKN</sequence>
<dbReference type="RefSeq" id="WP_118049930.1">
    <property type="nucleotide sequence ID" value="NZ_CABJFK010000001.1"/>
</dbReference>